<protein>
    <submittedName>
        <fullName evidence="1">Uncharacterized protein</fullName>
    </submittedName>
</protein>
<accession>A0A0K2UGT9</accession>
<reference evidence="1" key="1">
    <citation type="submission" date="2014-05" db="EMBL/GenBank/DDBJ databases">
        <authorList>
            <person name="Chronopoulou M."/>
        </authorList>
    </citation>
    <scope>NUCLEOTIDE SEQUENCE</scope>
    <source>
        <tissue evidence="1">Whole organism</tissue>
    </source>
</reference>
<organism evidence="1">
    <name type="scientific">Lepeophtheirus salmonis</name>
    <name type="common">Salmon louse</name>
    <name type="synonym">Caligus salmonis</name>
    <dbReference type="NCBI Taxonomy" id="72036"/>
    <lineage>
        <taxon>Eukaryota</taxon>
        <taxon>Metazoa</taxon>
        <taxon>Ecdysozoa</taxon>
        <taxon>Arthropoda</taxon>
        <taxon>Crustacea</taxon>
        <taxon>Multicrustacea</taxon>
        <taxon>Hexanauplia</taxon>
        <taxon>Copepoda</taxon>
        <taxon>Siphonostomatoida</taxon>
        <taxon>Caligidae</taxon>
        <taxon>Lepeophtheirus</taxon>
    </lineage>
</organism>
<proteinExistence type="predicted"/>
<dbReference type="EMBL" id="HACA01020047">
    <property type="protein sequence ID" value="CDW37408.1"/>
    <property type="molecule type" value="Transcribed_RNA"/>
</dbReference>
<sequence>MAIIGSKCLLMKCSKERNLSLAAYSKTNFSFSLRHLVLKNLGLY</sequence>
<evidence type="ECO:0000313" key="1">
    <source>
        <dbReference type="EMBL" id="CDW37408.1"/>
    </source>
</evidence>
<dbReference type="AlphaFoldDB" id="A0A0K2UGT9"/>
<name>A0A0K2UGT9_LEPSM</name>